<evidence type="ECO:0000313" key="3">
    <source>
        <dbReference type="EMBL" id="SCY75644.1"/>
    </source>
</evidence>
<evidence type="ECO:0000259" key="2">
    <source>
        <dbReference type="PROSITE" id="PS50966"/>
    </source>
</evidence>
<keyword evidence="1" id="KW-0479">Metal-binding</keyword>
<feature type="domain" description="SWIM-type" evidence="2">
    <location>
        <begin position="58"/>
        <end position="92"/>
    </location>
</feature>
<reference evidence="3 4" key="1">
    <citation type="submission" date="2016-10" db="EMBL/GenBank/DDBJ databases">
        <authorList>
            <person name="de Groot N.N."/>
        </authorList>
    </citation>
    <scope>NUCLEOTIDE SEQUENCE [LARGE SCALE GENOMIC DNA]</scope>
    <source>
        <strain evidence="3 4">AA1</strain>
    </source>
</reference>
<dbReference type="OrthoDB" id="258947at2"/>
<dbReference type="AlphaFoldDB" id="A0A1G5II11"/>
<protein>
    <recommendedName>
        <fullName evidence="2">SWIM-type domain-containing protein</fullName>
    </recommendedName>
</protein>
<sequence length="164" mass="18271">MTRHLNPFHSLTHDDIDAWIEGPTADKGKKLHETACVEGIALTEDGDLLAWVEDSARHAVMIFFEDQTLTSVCSCAGVNDCEHAAAAVYAYLAMMAGQEELPIATEDDDRLSLLNELTAEPSEIETYLRQLSREQLMDLVLDLADELPDVVDELSFRAEESFTR</sequence>
<keyword evidence="4" id="KW-1185">Reference proteome</keyword>
<dbReference type="RefSeq" id="WP_092213853.1">
    <property type="nucleotide sequence ID" value="NZ_FMUX01000020.1"/>
</dbReference>
<name>A0A1G5II11_9BACT</name>
<dbReference type="EMBL" id="FMUX01000020">
    <property type="protein sequence ID" value="SCY75644.1"/>
    <property type="molecule type" value="Genomic_DNA"/>
</dbReference>
<gene>
    <name evidence="3" type="ORF">SAMN05216233_12027</name>
</gene>
<dbReference type="GO" id="GO:0008270">
    <property type="term" value="F:zinc ion binding"/>
    <property type="evidence" value="ECO:0007669"/>
    <property type="project" value="UniProtKB-KW"/>
</dbReference>
<accession>A0A1G5II11</accession>
<keyword evidence="1" id="KW-0863">Zinc-finger</keyword>
<proteinExistence type="predicted"/>
<evidence type="ECO:0000313" key="4">
    <source>
        <dbReference type="Proteomes" id="UP000198870"/>
    </source>
</evidence>
<evidence type="ECO:0000256" key="1">
    <source>
        <dbReference type="PROSITE-ProRule" id="PRU00325"/>
    </source>
</evidence>
<keyword evidence="1" id="KW-0862">Zinc</keyword>
<organism evidence="3 4">
    <name type="scientific">Desulfoluna spongiiphila</name>
    <dbReference type="NCBI Taxonomy" id="419481"/>
    <lineage>
        <taxon>Bacteria</taxon>
        <taxon>Pseudomonadati</taxon>
        <taxon>Thermodesulfobacteriota</taxon>
        <taxon>Desulfobacteria</taxon>
        <taxon>Desulfobacterales</taxon>
        <taxon>Desulfolunaceae</taxon>
        <taxon>Desulfoluna</taxon>
    </lineage>
</organism>
<dbReference type="PROSITE" id="PS50966">
    <property type="entry name" value="ZF_SWIM"/>
    <property type="match status" value="1"/>
</dbReference>
<dbReference type="InterPro" id="IPR007527">
    <property type="entry name" value="Znf_SWIM"/>
</dbReference>
<dbReference type="Proteomes" id="UP000198870">
    <property type="component" value="Unassembled WGS sequence"/>
</dbReference>